<proteinExistence type="inferred from homology"/>
<evidence type="ECO:0000256" key="2">
    <source>
        <dbReference type="ARBA" id="ARBA00010617"/>
    </source>
</evidence>
<dbReference type="EMBL" id="FNHS01000003">
    <property type="protein sequence ID" value="SDM77788.1"/>
    <property type="molecule type" value="Genomic_DNA"/>
</dbReference>
<comment type="cofactor">
    <cofactor evidence="1">
        <name>heme</name>
        <dbReference type="ChEBI" id="CHEBI:30413"/>
    </cofactor>
</comment>
<feature type="region of interest" description="Disordered" evidence="4">
    <location>
        <begin position="1"/>
        <end position="20"/>
    </location>
</feature>
<dbReference type="RefSeq" id="WP_091714445.1">
    <property type="nucleotide sequence ID" value="NZ_FNHS01000003.1"/>
</dbReference>
<dbReference type="InterPro" id="IPR017972">
    <property type="entry name" value="Cyt_P450_CS"/>
</dbReference>
<dbReference type="SUPFAM" id="SSF48264">
    <property type="entry name" value="Cytochrome P450"/>
    <property type="match status" value="1"/>
</dbReference>
<dbReference type="OrthoDB" id="9801155at2"/>
<dbReference type="InterPro" id="IPR002397">
    <property type="entry name" value="Cyt_P450_B"/>
</dbReference>
<evidence type="ECO:0000256" key="1">
    <source>
        <dbReference type="ARBA" id="ARBA00001971"/>
    </source>
</evidence>
<evidence type="ECO:0000256" key="3">
    <source>
        <dbReference type="RuleBase" id="RU000461"/>
    </source>
</evidence>
<dbReference type="InterPro" id="IPR001128">
    <property type="entry name" value="Cyt_P450"/>
</dbReference>
<dbReference type="Proteomes" id="UP000198704">
    <property type="component" value="Unassembled WGS sequence"/>
</dbReference>
<dbReference type="GO" id="GO:0016705">
    <property type="term" value="F:oxidoreductase activity, acting on paired donors, with incorporation or reduction of molecular oxygen"/>
    <property type="evidence" value="ECO:0007669"/>
    <property type="project" value="InterPro"/>
</dbReference>
<gene>
    <name evidence="5" type="ORF">SAMN05216360_103348</name>
</gene>
<dbReference type="Pfam" id="PF00067">
    <property type="entry name" value="p450"/>
    <property type="match status" value="1"/>
</dbReference>
<sequence>MDGTDETTQRAGMPRWPDGVPTLTVAELEADPHGTFRTWRRQWPVVGHEVAGCVVLRAGDVDRLMRDPRVQATETLYPEMRGIPVGRLFDIFAHGMLTANGAVHRRRRSPFTRTFAARMIEGLRPRIRAAAESLVRDWLPDREVDLVARYTALIPAQTIADILGLPHDDIPLFTRLAYEVSRVLSFTFEPEDIPGLEAAASALQDYVVTGLELRRAAPRDDFLTRFLAEAEAAGDLTAEEVVVQLVQMIIGGTDTTRVAGAMQAALLLQHPEQWAAVRCEPGLIPAAVAESLRYEPSVGSAGRVAREAIDLDGIVIPAGSMIMLSTLSALRDEAAFRDADTFDIRRADLPRLQPIFGGGAHRCIGEALARIELEEGLGALMRLAPGLRLTGAMPVLHGHACIRRIGPLQVAA</sequence>
<dbReference type="PANTHER" id="PTHR46696:SF1">
    <property type="entry name" value="CYTOCHROME P450 YJIB-RELATED"/>
    <property type="match status" value="1"/>
</dbReference>
<comment type="similarity">
    <text evidence="2 3">Belongs to the cytochrome P450 family.</text>
</comment>
<dbReference type="Gene3D" id="1.10.630.10">
    <property type="entry name" value="Cytochrome P450"/>
    <property type="match status" value="1"/>
</dbReference>
<evidence type="ECO:0008006" key="7">
    <source>
        <dbReference type="Google" id="ProtNLM"/>
    </source>
</evidence>
<dbReference type="PANTHER" id="PTHR46696">
    <property type="entry name" value="P450, PUTATIVE (EUROFUNG)-RELATED"/>
    <property type="match status" value="1"/>
</dbReference>
<dbReference type="GO" id="GO:0005506">
    <property type="term" value="F:iron ion binding"/>
    <property type="evidence" value="ECO:0007669"/>
    <property type="project" value="InterPro"/>
</dbReference>
<organism evidence="5 6">
    <name type="scientific">Methylobacterium phyllostachyos</name>
    <dbReference type="NCBI Taxonomy" id="582672"/>
    <lineage>
        <taxon>Bacteria</taxon>
        <taxon>Pseudomonadati</taxon>
        <taxon>Pseudomonadota</taxon>
        <taxon>Alphaproteobacteria</taxon>
        <taxon>Hyphomicrobiales</taxon>
        <taxon>Methylobacteriaceae</taxon>
        <taxon>Methylobacterium</taxon>
    </lineage>
</organism>
<evidence type="ECO:0000313" key="6">
    <source>
        <dbReference type="Proteomes" id="UP000198704"/>
    </source>
</evidence>
<evidence type="ECO:0000256" key="4">
    <source>
        <dbReference type="SAM" id="MobiDB-lite"/>
    </source>
</evidence>
<accession>A0A1G9VZP8</accession>
<keyword evidence="3" id="KW-0479">Metal-binding</keyword>
<keyword evidence="3" id="KW-0560">Oxidoreductase</keyword>
<keyword evidence="3" id="KW-0503">Monooxygenase</keyword>
<dbReference type="STRING" id="582672.SAMN05216360_103348"/>
<keyword evidence="3" id="KW-0408">Iron</keyword>
<protein>
    <recommendedName>
        <fullName evidence="7">Cytochrome P450</fullName>
    </recommendedName>
</protein>
<dbReference type="PRINTS" id="PR00359">
    <property type="entry name" value="BP450"/>
</dbReference>
<dbReference type="GO" id="GO:0004497">
    <property type="term" value="F:monooxygenase activity"/>
    <property type="evidence" value="ECO:0007669"/>
    <property type="project" value="UniProtKB-KW"/>
</dbReference>
<name>A0A1G9VZP8_9HYPH</name>
<reference evidence="6" key="1">
    <citation type="submission" date="2016-10" db="EMBL/GenBank/DDBJ databases">
        <authorList>
            <person name="Varghese N."/>
            <person name="Submissions S."/>
        </authorList>
    </citation>
    <scope>NUCLEOTIDE SEQUENCE [LARGE SCALE GENOMIC DNA]</scope>
    <source>
        <strain evidence="6">BL47</strain>
    </source>
</reference>
<evidence type="ECO:0000313" key="5">
    <source>
        <dbReference type="EMBL" id="SDM77788.1"/>
    </source>
</evidence>
<keyword evidence="3" id="KW-0349">Heme</keyword>
<dbReference type="InterPro" id="IPR036396">
    <property type="entry name" value="Cyt_P450_sf"/>
</dbReference>
<keyword evidence="6" id="KW-1185">Reference proteome</keyword>
<dbReference type="AlphaFoldDB" id="A0A1G9VZP8"/>
<dbReference type="PRINTS" id="PR00385">
    <property type="entry name" value="P450"/>
</dbReference>
<dbReference type="PROSITE" id="PS00086">
    <property type="entry name" value="CYTOCHROME_P450"/>
    <property type="match status" value="1"/>
</dbReference>
<dbReference type="GO" id="GO:0020037">
    <property type="term" value="F:heme binding"/>
    <property type="evidence" value="ECO:0007669"/>
    <property type="project" value="InterPro"/>
</dbReference>